<comment type="caution">
    <text evidence="2">The sequence shown here is derived from an EMBL/GenBank/DDBJ whole genome shotgun (WGS) entry which is preliminary data.</text>
</comment>
<protein>
    <submittedName>
        <fullName evidence="2">Thioredoxin family protein</fullName>
    </submittedName>
</protein>
<reference evidence="2 3" key="1">
    <citation type="submission" date="2024-09" db="EMBL/GenBank/DDBJ databases">
        <authorList>
            <person name="Sun Q."/>
            <person name="Mori K."/>
        </authorList>
    </citation>
    <scope>NUCLEOTIDE SEQUENCE [LARGE SCALE GENOMIC DNA]</scope>
    <source>
        <strain evidence="2 3">JCM 12520</strain>
    </source>
</reference>
<accession>A0ABV5W4F4</accession>
<organism evidence="2 3">
    <name type="scientific">Paenibacillus hodogayensis</name>
    <dbReference type="NCBI Taxonomy" id="279208"/>
    <lineage>
        <taxon>Bacteria</taxon>
        <taxon>Bacillati</taxon>
        <taxon>Bacillota</taxon>
        <taxon>Bacilli</taxon>
        <taxon>Bacillales</taxon>
        <taxon>Paenibacillaceae</taxon>
        <taxon>Paenibacillus</taxon>
    </lineage>
</organism>
<feature type="domain" description="Thioredoxin" evidence="1">
    <location>
        <begin position="15"/>
        <end position="87"/>
    </location>
</feature>
<proteinExistence type="predicted"/>
<evidence type="ECO:0000313" key="2">
    <source>
        <dbReference type="EMBL" id="MFB9755255.1"/>
    </source>
</evidence>
<dbReference type="InterPro" id="IPR036249">
    <property type="entry name" value="Thioredoxin-like_sf"/>
</dbReference>
<sequence>MPERSEAELRKQTESGEPFAVYMYTPLCGTCKVAARMLEIVEAMRPAYAPVRVNVNELPKLAQQWQVESVPCLLHIEGGAVQRRLYAFASVETVLAFLEPLYEKTNRKDENR</sequence>
<gene>
    <name evidence="2" type="ORF">ACFFNY_27085</name>
</gene>
<dbReference type="CDD" id="cd02947">
    <property type="entry name" value="TRX_family"/>
    <property type="match status" value="1"/>
</dbReference>
<dbReference type="Proteomes" id="UP001589619">
    <property type="component" value="Unassembled WGS sequence"/>
</dbReference>
<name>A0ABV5W4F4_9BACL</name>
<dbReference type="RefSeq" id="WP_344907925.1">
    <property type="nucleotide sequence ID" value="NZ_BAAAYO010000006.1"/>
</dbReference>
<dbReference type="InterPro" id="IPR013766">
    <property type="entry name" value="Thioredoxin_domain"/>
</dbReference>
<dbReference type="EMBL" id="JBHMAG010000018">
    <property type="protein sequence ID" value="MFB9755255.1"/>
    <property type="molecule type" value="Genomic_DNA"/>
</dbReference>
<keyword evidence="3" id="KW-1185">Reference proteome</keyword>
<dbReference type="Pfam" id="PF00085">
    <property type="entry name" value="Thioredoxin"/>
    <property type="match status" value="1"/>
</dbReference>
<dbReference type="SUPFAM" id="SSF52833">
    <property type="entry name" value="Thioredoxin-like"/>
    <property type="match status" value="1"/>
</dbReference>
<dbReference type="Gene3D" id="3.40.30.10">
    <property type="entry name" value="Glutaredoxin"/>
    <property type="match status" value="1"/>
</dbReference>
<evidence type="ECO:0000259" key="1">
    <source>
        <dbReference type="Pfam" id="PF00085"/>
    </source>
</evidence>
<evidence type="ECO:0000313" key="3">
    <source>
        <dbReference type="Proteomes" id="UP001589619"/>
    </source>
</evidence>